<feature type="non-terminal residue" evidence="2">
    <location>
        <position position="454"/>
    </location>
</feature>
<evidence type="ECO:0000256" key="1">
    <source>
        <dbReference type="SAM" id="MobiDB-lite"/>
    </source>
</evidence>
<proteinExistence type="predicted"/>
<gene>
    <name evidence="2" type="ORF">PMAYCL1PPCAC_00440</name>
</gene>
<protein>
    <submittedName>
        <fullName evidence="2">Uncharacterized protein</fullName>
    </submittedName>
</protein>
<evidence type="ECO:0000313" key="3">
    <source>
        <dbReference type="Proteomes" id="UP001328107"/>
    </source>
</evidence>
<organism evidence="2 3">
    <name type="scientific">Pristionchus mayeri</name>
    <dbReference type="NCBI Taxonomy" id="1317129"/>
    <lineage>
        <taxon>Eukaryota</taxon>
        <taxon>Metazoa</taxon>
        <taxon>Ecdysozoa</taxon>
        <taxon>Nematoda</taxon>
        <taxon>Chromadorea</taxon>
        <taxon>Rhabditida</taxon>
        <taxon>Rhabditina</taxon>
        <taxon>Diplogasteromorpha</taxon>
        <taxon>Diplogasteroidea</taxon>
        <taxon>Neodiplogasteridae</taxon>
        <taxon>Pristionchus</taxon>
    </lineage>
</organism>
<sequence length="454" mass="50931">MLVVRVSLVNAHHLEAHSLKLVDVHVVSDSDALDSGTDRALHLIAVLVHLRHRCCRHSHRGHRVAHAGDVRQTLDQLVGAARHVRVADHASPRHVLHVEGRRHRVRHHHPAMGEGADASTGRGSGRGGGDRDESTVAHCRLLMLLLQLVELYLKVLQLLQQLAILVLQLSVVLLYLRVLLLQLLHGRLAESEHPGKLLFRVPPVLLLLLPCSQRLLHLLLLRLLSSDLVLKNSRVREAVAVHDLLLCHLEIGDDRLVADRRHRRRHAHQLVQLRHHFPPAGGVHLRVAAHRHLVEQRRQIVVTILSRRHHRLVVEGEVGADARRGRIEGGCSSRCGPAESGRRRNLVLLGIREDLLLDNGRRLRLLLRLLGPCCGRLAAARLAATGRTSASLGLRRRRRGRLRALITWTALRVRRFALVEAVEDVVGVLAGKKTYTRMPLWFSSGLKQVMAFSM</sequence>
<feature type="compositionally biased region" description="Basic residues" evidence="1">
    <location>
        <begin position="101"/>
        <end position="110"/>
    </location>
</feature>
<comment type="caution">
    <text evidence="2">The sequence shown here is derived from an EMBL/GenBank/DDBJ whole genome shotgun (WGS) entry which is preliminary data.</text>
</comment>
<dbReference type="EMBL" id="BTRK01000001">
    <property type="protein sequence ID" value="GMR30245.1"/>
    <property type="molecule type" value="Genomic_DNA"/>
</dbReference>
<name>A0AAN5C4F2_9BILA</name>
<accession>A0AAN5C4F2</accession>
<evidence type="ECO:0000313" key="2">
    <source>
        <dbReference type="EMBL" id="GMR30245.1"/>
    </source>
</evidence>
<feature type="region of interest" description="Disordered" evidence="1">
    <location>
        <begin position="101"/>
        <end position="131"/>
    </location>
</feature>
<keyword evidence="3" id="KW-1185">Reference proteome</keyword>
<dbReference type="AlphaFoldDB" id="A0AAN5C4F2"/>
<reference evidence="3" key="1">
    <citation type="submission" date="2022-10" db="EMBL/GenBank/DDBJ databases">
        <title>Genome assembly of Pristionchus species.</title>
        <authorList>
            <person name="Yoshida K."/>
            <person name="Sommer R.J."/>
        </authorList>
    </citation>
    <scope>NUCLEOTIDE SEQUENCE [LARGE SCALE GENOMIC DNA]</scope>
    <source>
        <strain evidence="3">RS5460</strain>
    </source>
</reference>
<dbReference type="Proteomes" id="UP001328107">
    <property type="component" value="Unassembled WGS sequence"/>
</dbReference>